<comment type="caution">
    <text evidence="1">The sequence shown here is derived from an EMBL/GenBank/DDBJ whole genome shotgun (WGS) entry which is preliminary data.</text>
</comment>
<evidence type="ECO:0000313" key="2">
    <source>
        <dbReference type="Proteomes" id="UP000314294"/>
    </source>
</evidence>
<organism evidence="1 2">
    <name type="scientific">Liparis tanakae</name>
    <name type="common">Tanaka's snailfish</name>
    <dbReference type="NCBI Taxonomy" id="230148"/>
    <lineage>
        <taxon>Eukaryota</taxon>
        <taxon>Metazoa</taxon>
        <taxon>Chordata</taxon>
        <taxon>Craniata</taxon>
        <taxon>Vertebrata</taxon>
        <taxon>Euteleostomi</taxon>
        <taxon>Actinopterygii</taxon>
        <taxon>Neopterygii</taxon>
        <taxon>Teleostei</taxon>
        <taxon>Neoteleostei</taxon>
        <taxon>Acanthomorphata</taxon>
        <taxon>Eupercaria</taxon>
        <taxon>Perciformes</taxon>
        <taxon>Cottioidei</taxon>
        <taxon>Cottales</taxon>
        <taxon>Liparidae</taxon>
        <taxon>Liparis</taxon>
    </lineage>
</organism>
<keyword evidence="2" id="KW-1185">Reference proteome</keyword>
<accession>A0A4Z2GPU7</accession>
<reference evidence="1 2" key="1">
    <citation type="submission" date="2019-03" db="EMBL/GenBank/DDBJ databases">
        <title>First draft genome of Liparis tanakae, snailfish: a comprehensive survey of snailfish specific genes.</title>
        <authorList>
            <person name="Kim W."/>
            <person name="Song I."/>
            <person name="Jeong J.-H."/>
            <person name="Kim D."/>
            <person name="Kim S."/>
            <person name="Ryu S."/>
            <person name="Song J.Y."/>
            <person name="Lee S.K."/>
        </authorList>
    </citation>
    <scope>NUCLEOTIDE SEQUENCE [LARGE SCALE GENOMIC DNA]</scope>
    <source>
        <tissue evidence="1">Muscle</tissue>
    </source>
</reference>
<gene>
    <name evidence="1" type="ORF">EYF80_034659</name>
</gene>
<name>A0A4Z2GPU7_9TELE</name>
<dbReference type="AlphaFoldDB" id="A0A4Z2GPU7"/>
<evidence type="ECO:0000313" key="1">
    <source>
        <dbReference type="EMBL" id="TNN55135.1"/>
    </source>
</evidence>
<protein>
    <submittedName>
        <fullName evidence="1">Uncharacterized protein</fullName>
    </submittedName>
</protein>
<proteinExistence type="predicted"/>
<dbReference type="EMBL" id="SRLO01000464">
    <property type="protein sequence ID" value="TNN55135.1"/>
    <property type="molecule type" value="Genomic_DNA"/>
</dbReference>
<dbReference type="Proteomes" id="UP000314294">
    <property type="component" value="Unassembled WGS sequence"/>
</dbReference>
<sequence length="139" mass="15526">MTDGRNLHPILRLRAGWSEALCTCQRQSLEMLPETFNGSHRRMYKKRTRTHLPPAASLSPWYCNAPSDIIPHVLSLLLGWGSGIFAPALIRKAQWTASPTAALISLFQIPPPFRPAFIIGSQMEGSLEEQAQARGRIHL</sequence>